<evidence type="ECO:0000256" key="1">
    <source>
        <dbReference type="SAM" id="MobiDB-lite"/>
    </source>
</evidence>
<dbReference type="PANTHER" id="PTHR34835">
    <property type="entry name" value="OS07G0283600 PROTEIN-RELATED"/>
    <property type="match status" value="1"/>
</dbReference>
<feature type="compositionally biased region" description="Gly residues" evidence="1">
    <location>
        <begin position="1"/>
        <end position="20"/>
    </location>
</feature>
<dbReference type="Gramene" id="AUR62033784-RA">
    <property type="protein sequence ID" value="AUR62033784-RA:cds"/>
    <property type="gene ID" value="AUR62033784"/>
</dbReference>
<dbReference type="OMA" id="EGASADM"/>
<organism evidence="2 3">
    <name type="scientific">Chenopodium quinoa</name>
    <name type="common">Quinoa</name>
    <dbReference type="NCBI Taxonomy" id="63459"/>
    <lineage>
        <taxon>Eukaryota</taxon>
        <taxon>Viridiplantae</taxon>
        <taxon>Streptophyta</taxon>
        <taxon>Embryophyta</taxon>
        <taxon>Tracheophyta</taxon>
        <taxon>Spermatophyta</taxon>
        <taxon>Magnoliopsida</taxon>
        <taxon>eudicotyledons</taxon>
        <taxon>Gunneridae</taxon>
        <taxon>Pentapetalae</taxon>
        <taxon>Caryophyllales</taxon>
        <taxon>Chenopodiaceae</taxon>
        <taxon>Chenopodioideae</taxon>
        <taxon>Atripliceae</taxon>
        <taxon>Chenopodium</taxon>
    </lineage>
</organism>
<reference evidence="2" key="2">
    <citation type="submission" date="2021-03" db="UniProtKB">
        <authorList>
            <consortium name="EnsemblPlants"/>
        </authorList>
    </citation>
    <scope>IDENTIFICATION</scope>
</reference>
<keyword evidence="3" id="KW-1185">Reference proteome</keyword>
<dbReference type="EnsemblPlants" id="AUR62033784-RA">
    <property type="protein sequence ID" value="AUR62033784-RA:cds"/>
    <property type="gene ID" value="AUR62033784"/>
</dbReference>
<sequence>MAGGGRRGRGGIGGRSGGRSAGRSRGRVEKDVVAEEIISDDELESVGTKQKVCKKIDDAVYRDNKLSEGGKMKEEGKVIQRKKDELKRPENINCRVEDFGLILNEFCEKKRKIVQEMGFSGLFGLVDRQLPRELCYWLVTRVDVPSYSLVTPDGLEFTFDPIQLHWVLGIPKGHLPVPKKAVDEESKHFLAGVLARFSTTNVKGGLSRKNLVQAVEAPLQDVFEFRVAFLLLALVDILCPTTSYRLCPKLLPAAIAAVDPESYDWCSLVLEKVMYSVSSFARRFYPSGFSKGCGGCTIFLAIMYVDRLKRPPVKWGVFPRLKAWTEVEINKAKKADRITGGDFGKLGCVNASYGRPHVRAALDHMPLKRSSMAAEIAEVLMQAVDVEEEDVDGGLISTQGVKKRPKEGRGYFGWNNKASGSCSGSGVHDVHDVNGNDISVSDYIATGLISSPIILNNDWEDSQRREREEIERQERERQEIERERQEKERQEKEVRERQEREQKERQLAEEKDREDQERKEKELQKVREEKEEKERQEREERQQRYEKERQDREDKERVVLQEVERVAREQRERVEEEQRLEREETEREERERVRSEKEQEALDRLEKEKEEYERLNKERAENRVLRGPQSPERIDLE</sequence>
<name>A0A803MR83_CHEQI</name>
<dbReference type="AlphaFoldDB" id="A0A803MR83"/>
<feature type="compositionally biased region" description="Basic and acidic residues" evidence="1">
    <location>
        <begin position="568"/>
        <end position="624"/>
    </location>
</feature>
<dbReference type="PANTHER" id="PTHR34835:SF34">
    <property type="entry name" value="OS08G0555500 PROTEIN"/>
    <property type="match status" value="1"/>
</dbReference>
<feature type="region of interest" description="Disordered" evidence="1">
    <location>
        <begin position="471"/>
        <end position="556"/>
    </location>
</feature>
<proteinExistence type="predicted"/>
<evidence type="ECO:0000313" key="3">
    <source>
        <dbReference type="Proteomes" id="UP000596660"/>
    </source>
</evidence>
<feature type="region of interest" description="Disordered" evidence="1">
    <location>
        <begin position="568"/>
        <end position="637"/>
    </location>
</feature>
<protein>
    <submittedName>
        <fullName evidence="2">Uncharacterized protein</fullName>
    </submittedName>
</protein>
<dbReference type="Proteomes" id="UP000596660">
    <property type="component" value="Unplaced"/>
</dbReference>
<reference evidence="2" key="1">
    <citation type="journal article" date="2017" name="Nature">
        <title>The genome of Chenopodium quinoa.</title>
        <authorList>
            <person name="Jarvis D.E."/>
            <person name="Ho Y.S."/>
            <person name="Lightfoot D.J."/>
            <person name="Schmoeckel S.M."/>
            <person name="Li B."/>
            <person name="Borm T.J.A."/>
            <person name="Ohyanagi H."/>
            <person name="Mineta K."/>
            <person name="Michell C.T."/>
            <person name="Saber N."/>
            <person name="Kharbatia N.M."/>
            <person name="Rupper R.R."/>
            <person name="Sharp A.R."/>
            <person name="Dally N."/>
            <person name="Boughton B.A."/>
            <person name="Woo Y.H."/>
            <person name="Gao G."/>
            <person name="Schijlen E.G.W.M."/>
            <person name="Guo X."/>
            <person name="Momin A.A."/>
            <person name="Negrao S."/>
            <person name="Al-Babili S."/>
            <person name="Gehring C."/>
            <person name="Roessner U."/>
            <person name="Jung C."/>
            <person name="Murphy K."/>
            <person name="Arold S.T."/>
            <person name="Gojobori T."/>
            <person name="van der Linden C.G."/>
            <person name="van Loo E.N."/>
            <person name="Jellen E.N."/>
            <person name="Maughan P.J."/>
            <person name="Tester M."/>
        </authorList>
    </citation>
    <scope>NUCLEOTIDE SEQUENCE [LARGE SCALE GENOMIC DNA]</scope>
    <source>
        <strain evidence="2">cv. PI 614886</strain>
    </source>
</reference>
<evidence type="ECO:0000313" key="2">
    <source>
        <dbReference type="EnsemblPlants" id="AUR62033784-RA:cds"/>
    </source>
</evidence>
<feature type="region of interest" description="Disordered" evidence="1">
    <location>
        <begin position="1"/>
        <end position="28"/>
    </location>
</feature>
<accession>A0A803MR83</accession>